<proteinExistence type="predicted"/>
<evidence type="ECO:0000313" key="1">
    <source>
        <dbReference type="EMBL" id="MCI93586.1"/>
    </source>
</evidence>
<dbReference type="Proteomes" id="UP000265520">
    <property type="component" value="Unassembled WGS sequence"/>
</dbReference>
<dbReference type="EMBL" id="LXQA011332902">
    <property type="protein sequence ID" value="MCI93586.1"/>
    <property type="molecule type" value="Genomic_DNA"/>
</dbReference>
<reference evidence="1 2" key="1">
    <citation type="journal article" date="2018" name="Front. Plant Sci.">
        <title>Red Clover (Trifolium pratense) and Zigzag Clover (T. medium) - A Picture of Genomic Similarities and Differences.</title>
        <authorList>
            <person name="Dluhosova J."/>
            <person name="Istvanek J."/>
            <person name="Nedelnik J."/>
            <person name="Repkova J."/>
        </authorList>
    </citation>
    <scope>NUCLEOTIDE SEQUENCE [LARGE SCALE GENOMIC DNA]</scope>
    <source>
        <strain evidence="2">cv. 10/8</strain>
        <tissue evidence="1">Leaf</tissue>
    </source>
</reference>
<evidence type="ECO:0000313" key="2">
    <source>
        <dbReference type="Proteomes" id="UP000265520"/>
    </source>
</evidence>
<dbReference type="AlphaFoldDB" id="A0A392VZG1"/>
<protein>
    <submittedName>
        <fullName evidence="1">Uncharacterized protein</fullName>
    </submittedName>
</protein>
<organism evidence="1 2">
    <name type="scientific">Trifolium medium</name>
    <dbReference type="NCBI Taxonomy" id="97028"/>
    <lineage>
        <taxon>Eukaryota</taxon>
        <taxon>Viridiplantae</taxon>
        <taxon>Streptophyta</taxon>
        <taxon>Embryophyta</taxon>
        <taxon>Tracheophyta</taxon>
        <taxon>Spermatophyta</taxon>
        <taxon>Magnoliopsida</taxon>
        <taxon>eudicotyledons</taxon>
        <taxon>Gunneridae</taxon>
        <taxon>Pentapetalae</taxon>
        <taxon>rosids</taxon>
        <taxon>fabids</taxon>
        <taxon>Fabales</taxon>
        <taxon>Fabaceae</taxon>
        <taxon>Papilionoideae</taxon>
        <taxon>50 kb inversion clade</taxon>
        <taxon>NPAAA clade</taxon>
        <taxon>Hologalegina</taxon>
        <taxon>IRL clade</taxon>
        <taxon>Trifolieae</taxon>
        <taxon>Trifolium</taxon>
    </lineage>
</organism>
<feature type="non-terminal residue" evidence="1">
    <location>
        <position position="39"/>
    </location>
</feature>
<name>A0A392VZG1_9FABA</name>
<accession>A0A392VZG1</accession>
<sequence length="39" mass="4725">MISDKLIWNGVTHVWNWQWRDTLTESENLQLLDLQNLLT</sequence>
<comment type="caution">
    <text evidence="1">The sequence shown here is derived from an EMBL/GenBank/DDBJ whole genome shotgun (WGS) entry which is preliminary data.</text>
</comment>
<keyword evidence="2" id="KW-1185">Reference proteome</keyword>